<dbReference type="Proteomes" id="UP000581206">
    <property type="component" value="Unassembled WGS sequence"/>
</dbReference>
<protein>
    <submittedName>
        <fullName evidence="1">Uncharacterized protein</fullName>
    </submittedName>
</protein>
<name>A0A7X6KU71_9CELL</name>
<dbReference type="EMBL" id="JAAXOX010000002">
    <property type="protein sequence ID" value="NKY22322.1"/>
    <property type="molecule type" value="Genomic_DNA"/>
</dbReference>
<organism evidence="1 2">
    <name type="scientific">Cellulomonas denverensis</name>
    <dbReference type="NCBI Taxonomy" id="264297"/>
    <lineage>
        <taxon>Bacteria</taxon>
        <taxon>Bacillati</taxon>
        <taxon>Actinomycetota</taxon>
        <taxon>Actinomycetes</taxon>
        <taxon>Micrococcales</taxon>
        <taxon>Cellulomonadaceae</taxon>
        <taxon>Cellulomonas</taxon>
    </lineage>
</organism>
<accession>A0A7X6KU71</accession>
<dbReference type="AlphaFoldDB" id="A0A7X6KU71"/>
<proteinExistence type="predicted"/>
<evidence type="ECO:0000313" key="2">
    <source>
        <dbReference type="Proteomes" id="UP000581206"/>
    </source>
</evidence>
<reference evidence="1 2" key="1">
    <citation type="submission" date="2020-04" db="EMBL/GenBank/DDBJ databases">
        <title>MicrobeNet Type strains.</title>
        <authorList>
            <person name="Nicholson A.C."/>
        </authorList>
    </citation>
    <scope>NUCLEOTIDE SEQUENCE [LARGE SCALE GENOMIC DNA]</scope>
    <source>
        <strain evidence="1 2">ATCC BAA-788</strain>
    </source>
</reference>
<comment type="caution">
    <text evidence="1">The sequence shown here is derived from an EMBL/GenBank/DDBJ whole genome shotgun (WGS) entry which is preliminary data.</text>
</comment>
<keyword evidence="2" id="KW-1185">Reference proteome</keyword>
<evidence type="ECO:0000313" key="1">
    <source>
        <dbReference type="EMBL" id="NKY22322.1"/>
    </source>
</evidence>
<dbReference type="RefSeq" id="WP_168629419.1">
    <property type="nucleotide sequence ID" value="NZ_BONL01000012.1"/>
</dbReference>
<sequence>MSDDLRAVAVVARCGLIDLDTWPTVAAHLLALGHGGPVLGELAAVERGTGWSELEALVPQALAELGLPEPAPVEAVGVALGLVQDPVDRWEVLARVAEALPVGLGRIEVENSAHAQQCPVCRDLDHPLVRELLDAPAELDLDPGLRAALRDGL</sequence>
<gene>
    <name evidence="1" type="ORF">HGA03_06535</name>
</gene>